<evidence type="ECO:0000313" key="1">
    <source>
        <dbReference type="EMBL" id="SVD99817.1"/>
    </source>
</evidence>
<organism evidence="1">
    <name type="scientific">marine metagenome</name>
    <dbReference type="NCBI Taxonomy" id="408172"/>
    <lineage>
        <taxon>unclassified sequences</taxon>
        <taxon>metagenomes</taxon>
        <taxon>ecological metagenomes</taxon>
    </lineage>
</organism>
<gene>
    <name evidence="1" type="ORF">METZ01_LOCUS452671</name>
</gene>
<protein>
    <submittedName>
        <fullName evidence="1">Uncharacterized protein</fullName>
    </submittedName>
</protein>
<reference evidence="1" key="1">
    <citation type="submission" date="2018-05" db="EMBL/GenBank/DDBJ databases">
        <authorList>
            <person name="Lanie J.A."/>
            <person name="Ng W.-L."/>
            <person name="Kazmierczak K.M."/>
            <person name="Andrzejewski T.M."/>
            <person name="Davidsen T.M."/>
            <person name="Wayne K.J."/>
            <person name="Tettelin H."/>
            <person name="Glass J.I."/>
            <person name="Rusch D."/>
            <person name="Podicherti R."/>
            <person name="Tsui H.-C.T."/>
            <person name="Winkler M.E."/>
        </authorList>
    </citation>
    <scope>NUCLEOTIDE SEQUENCE</scope>
</reference>
<dbReference type="EMBL" id="UINC01187212">
    <property type="protein sequence ID" value="SVD99817.1"/>
    <property type="molecule type" value="Genomic_DNA"/>
</dbReference>
<sequence length="42" mass="4523">MIQATSPKQQAVGLDTSPWMGYYGIQGQARDGQAIDICRGPL</sequence>
<dbReference type="AlphaFoldDB" id="A0A382ZWD5"/>
<accession>A0A382ZWD5</accession>
<proteinExistence type="predicted"/>
<feature type="non-terminal residue" evidence="1">
    <location>
        <position position="42"/>
    </location>
</feature>
<name>A0A382ZWD5_9ZZZZ</name>